<dbReference type="InterPro" id="IPR036397">
    <property type="entry name" value="RNaseH_sf"/>
</dbReference>
<evidence type="ECO:0000256" key="1">
    <source>
        <dbReference type="SAM" id="Coils"/>
    </source>
</evidence>
<dbReference type="Gene3D" id="3.30.420.10">
    <property type="entry name" value="Ribonuclease H-like superfamily/Ribonuclease H"/>
    <property type="match status" value="1"/>
</dbReference>
<evidence type="ECO:0000256" key="2">
    <source>
        <dbReference type="SAM" id="MobiDB-lite"/>
    </source>
</evidence>
<proteinExistence type="predicted"/>
<organism evidence="4 5">
    <name type="scientific">Mesobacillus selenatarsenatis (strain DSM 18680 / JCM 14380 / FERM P-15431 / SF-1)</name>
    <dbReference type="NCBI Taxonomy" id="1321606"/>
    <lineage>
        <taxon>Bacteria</taxon>
        <taxon>Bacillati</taxon>
        <taxon>Bacillota</taxon>
        <taxon>Bacilli</taxon>
        <taxon>Bacillales</taxon>
        <taxon>Bacillaceae</taxon>
        <taxon>Mesobacillus</taxon>
    </lineage>
</organism>
<dbReference type="SUPFAM" id="SSF53098">
    <property type="entry name" value="Ribonuclease H-like"/>
    <property type="match status" value="1"/>
</dbReference>
<feature type="region of interest" description="Disordered" evidence="2">
    <location>
        <begin position="615"/>
        <end position="634"/>
    </location>
</feature>
<protein>
    <submittedName>
        <fullName evidence="4">Predicted by FrameD</fullName>
    </submittedName>
</protein>
<comment type="caution">
    <text evidence="4">The sequence shown here is derived from an EMBL/GenBank/DDBJ whole genome shotgun (WGS) entry which is preliminary data.</text>
</comment>
<dbReference type="STRING" id="1321606.SAMD00020551_1532"/>
<dbReference type="GO" id="GO:0015074">
    <property type="term" value="P:DNA integration"/>
    <property type="evidence" value="ECO:0007669"/>
    <property type="project" value="InterPro"/>
</dbReference>
<dbReference type="OrthoDB" id="8736397at2"/>
<reference evidence="4 5" key="1">
    <citation type="submission" date="2013-06" db="EMBL/GenBank/DDBJ databases">
        <title>Whole genome shotgun sequence of Bacillus selenatarsenatis SF-1.</title>
        <authorList>
            <person name="Kuroda M."/>
            <person name="Sei K."/>
            <person name="Yamashita M."/>
            <person name="Ike M."/>
        </authorList>
    </citation>
    <scope>NUCLEOTIDE SEQUENCE [LARGE SCALE GENOMIC DNA]</scope>
    <source>
        <strain evidence="4 5">SF-1</strain>
    </source>
</reference>
<evidence type="ECO:0000313" key="4">
    <source>
        <dbReference type="EMBL" id="GAM13390.1"/>
    </source>
</evidence>
<dbReference type="PROSITE" id="PS50994">
    <property type="entry name" value="INTEGRASE"/>
    <property type="match status" value="1"/>
</dbReference>
<name>A0A0A8X0B1_MESS1</name>
<dbReference type="RefSeq" id="WP_041965238.1">
    <property type="nucleotide sequence ID" value="NZ_BASE01000031.1"/>
</dbReference>
<feature type="domain" description="Integrase catalytic" evidence="3">
    <location>
        <begin position="224"/>
        <end position="452"/>
    </location>
</feature>
<gene>
    <name evidence="4" type="ORF">SAMD00020551_1532</name>
</gene>
<sequence>MSRRRITESYDNELLNTTKWPRANLNIMPEQDLETYKKRKKAVEMFIKGDSLKEIKIETGIDRKEINNFFKKCLYEDKFGIIYGFNALIPGKTIKQYNRKELPNSTSKKHYNQQTGAFALLLKTYPVLQELIDTLFFKNKNKSLTDPVMKKNRIHKRFIEKCRELGLKAPFDYPFNTKELARRSLYSYLQKLEEDKMSDASYRYNSENEHHDNINSHFNEQAPTLLKPYERVQFDGHKIDLSLSLTFETPSGDEVTKVLDRIWLLVIIDVASRAVLGYHISLNKEYNSNDVLQCVKKSIEPWKPLNLTIPGLKYPPNGGIPSGLIKESKWALWDEFYYDNAKANLSIIVRDRVKRIINCRVNAGPIKSPTKRSLIERFFGLLEENGFHRLINTTGSNPKDPRRNNPEKQALKFKMNINDLEELTDVLIADYNSTPNEGTSYSTPLEALQHRINKDPIIRQLPEEERDNIPFLCVEAKREVKGSIEQGRRPYIQFENVRYTNELLLRSPGLIGKTLELVINIDDVRFLTAYLPDGSELGKLVGSGYWGKTKHSLALRKEIFSLRNKKLIHFTTKDDPIRAFQQYLKEKAITHKRYRNKLNSLEKTLANEQEVAKNIPETSERKKVNPPKLNNVSPIKINTKDKMPSVEVENKKRLKRTLTF</sequence>
<dbReference type="Proteomes" id="UP000031014">
    <property type="component" value="Unassembled WGS sequence"/>
</dbReference>
<keyword evidence="1" id="KW-0175">Coiled coil</keyword>
<dbReference type="GO" id="GO:0003676">
    <property type="term" value="F:nucleic acid binding"/>
    <property type="evidence" value="ECO:0007669"/>
    <property type="project" value="InterPro"/>
</dbReference>
<dbReference type="AlphaFoldDB" id="A0A0A8X0B1"/>
<dbReference type="InterPro" id="IPR001584">
    <property type="entry name" value="Integrase_cat-core"/>
</dbReference>
<dbReference type="EMBL" id="BASE01000031">
    <property type="protein sequence ID" value="GAM13390.1"/>
    <property type="molecule type" value="Genomic_DNA"/>
</dbReference>
<feature type="coiled-coil region" evidence="1">
    <location>
        <begin position="584"/>
        <end position="611"/>
    </location>
</feature>
<evidence type="ECO:0000259" key="3">
    <source>
        <dbReference type="PROSITE" id="PS50994"/>
    </source>
</evidence>
<keyword evidence="5" id="KW-1185">Reference proteome</keyword>
<evidence type="ECO:0000313" key="5">
    <source>
        <dbReference type="Proteomes" id="UP000031014"/>
    </source>
</evidence>
<accession>A0A0A8X0B1</accession>
<dbReference type="InterPro" id="IPR012337">
    <property type="entry name" value="RNaseH-like_sf"/>
</dbReference>